<reference evidence="1 2" key="1">
    <citation type="submission" date="2020-10" db="EMBL/GenBank/DDBJ databases">
        <title>Wide distribution of Phycisphaera-like planctomycetes from WD2101 soil group in peatlands and genome analysis of the first cultivated representative.</title>
        <authorList>
            <person name="Dedysh S.N."/>
            <person name="Beletsky A.V."/>
            <person name="Ivanova A."/>
            <person name="Kulichevskaya I.S."/>
            <person name="Suzina N.E."/>
            <person name="Philippov D.A."/>
            <person name="Rakitin A.L."/>
            <person name="Mardanov A.V."/>
            <person name="Ravin N.V."/>
        </authorList>
    </citation>
    <scope>NUCLEOTIDE SEQUENCE [LARGE SCALE GENOMIC DNA]</scope>
    <source>
        <strain evidence="1 2">M1803</strain>
    </source>
</reference>
<keyword evidence="2" id="KW-1185">Reference proteome</keyword>
<evidence type="ECO:0000313" key="1">
    <source>
        <dbReference type="EMBL" id="QOV92398.1"/>
    </source>
</evidence>
<dbReference type="EMBL" id="CP063458">
    <property type="protein sequence ID" value="QOV92398.1"/>
    <property type="molecule type" value="Genomic_DNA"/>
</dbReference>
<dbReference type="KEGG" id="hbs:IPV69_10795"/>
<name>A0A7M2X3R4_9BACT</name>
<dbReference type="Gene3D" id="3.40.720.10">
    <property type="entry name" value="Alkaline Phosphatase, subunit A"/>
    <property type="match status" value="1"/>
</dbReference>
<protein>
    <submittedName>
        <fullName evidence="1">DUF1501 domain-containing protein</fullName>
    </submittedName>
</protein>
<dbReference type="InterPro" id="IPR010869">
    <property type="entry name" value="DUF1501"/>
</dbReference>
<evidence type="ECO:0000313" key="2">
    <source>
        <dbReference type="Proteomes" id="UP000593765"/>
    </source>
</evidence>
<organism evidence="1 2">
    <name type="scientific">Humisphaera borealis</name>
    <dbReference type="NCBI Taxonomy" id="2807512"/>
    <lineage>
        <taxon>Bacteria</taxon>
        <taxon>Pseudomonadati</taxon>
        <taxon>Planctomycetota</taxon>
        <taxon>Phycisphaerae</taxon>
        <taxon>Tepidisphaerales</taxon>
        <taxon>Tepidisphaeraceae</taxon>
        <taxon>Humisphaera</taxon>
    </lineage>
</organism>
<dbReference type="SUPFAM" id="SSF53649">
    <property type="entry name" value="Alkaline phosphatase-like"/>
    <property type="match status" value="1"/>
</dbReference>
<dbReference type="Pfam" id="PF07394">
    <property type="entry name" value="DUF1501"/>
    <property type="match status" value="1"/>
</dbReference>
<dbReference type="PANTHER" id="PTHR43737:SF1">
    <property type="entry name" value="DUF1501 DOMAIN-CONTAINING PROTEIN"/>
    <property type="match status" value="1"/>
</dbReference>
<dbReference type="Proteomes" id="UP000593765">
    <property type="component" value="Chromosome"/>
</dbReference>
<gene>
    <name evidence="1" type="ORF">IPV69_10795</name>
</gene>
<proteinExistence type="predicted"/>
<dbReference type="PANTHER" id="PTHR43737">
    <property type="entry name" value="BLL7424 PROTEIN"/>
    <property type="match status" value="1"/>
</dbReference>
<dbReference type="InterPro" id="IPR017850">
    <property type="entry name" value="Alkaline_phosphatase_core_sf"/>
</dbReference>
<accession>A0A7M2X3R4</accession>
<sequence>MGMGLLGMAMMLGQDMMASHAGAATAGLPPKLDVRSPLAVKQPHFKAKAKHVIHIWAPGGPSHVDTWDPKPALKKYEGQALPGLNGVALPSPFTFSKQGKSGLEVSSVNPYLAKVADELCVVRSLWTDVPAHEPASRFMHTGSLQIPKPSLGSWTVYGLGTENQSLPGFISLGGGKSDYRQAAFLPSLYQGVNVNYSPKMPLNQVLLNIYNQFEGPNDQRRQLDLARKLNTMHAEKLQRNEQLDARIESFEMAFRMQTEATEAFDISKESEEIKAKYGNTDSGMKMLVARRLVERGVRFVQVPIGGWDHHQNLEQSLARNCGMVDQPAAALIQDLKERGLLDDTLIIWGGEFGRTVTRDRGGAATAGRDHNSKAMCCWMAGGGVKGGYAHGSTTEFGDRAETDKVHVHDLHATIMHLLGFDHKKLTYRYNGRDFRLTDNFGEVVKNLIA</sequence>
<dbReference type="AlphaFoldDB" id="A0A7M2X3R4"/>